<evidence type="ECO:0000313" key="16">
    <source>
        <dbReference type="EMBL" id="RKP15315.1"/>
    </source>
</evidence>
<dbReference type="InterPro" id="IPR001412">
    <property type="entry name" value="aa-tRNA-synth_I_CS"/>
</dbReference>
<keyword evidence="6 11" id="KW-0067">ATP-binding</keyword>
<dbReference type="Pfam" id="PF09334">
    <property type="entry name" value="tRNA-synt_1g"/>
    <property type="match status" value="1"/>
</dbReference>
<comment type="catalytic activity">
    <reaction evidence="10">
        <text>tRNA(Leu) + L-leucine + ATP = L-leucyl-tRNA(Leu) + AMP + diphosphate</text>
        <dbReference type="Rhea" id="RHEA:11688"/>
        <dbReference type="Rhea" id="RHEA-COMP:9613"/>
        <dbReference type="Rhea" id="RHEA-COMP:9622"/>
        <dbReference type="ChEBI" id="CHEBI:30616"/>
        <dbReference type="ChEBI" id="CHEBI:33019"/>
        <dbReference type="ChEBI" id="CHEBI:57427"/>
        <dbReference type="ChEBI" id="CHEBI:78442"/>
        <dbReference type="ChEBI" id="CHEBI:78494"/>
        <dbReference type="ChEBI" id="CHEBI:456215"/>
        <dbReference type="EC" id="6.1.1.4"/>
    </reaction>
</comment>
<dbReference type="OrthoDB" id="10249672at2759"/>
<proteinExistence type="inferred from homology"/>
<organism evidence="16 17">
    <name type="scientific">Piptocephalis cylindrospora</name>
    <dbReference type="NCBI Taxonomy" id="1907219"/>
    <lineage>
        <taxon>Eukaryota</taxon>
        <taxon>Fungi</taxon>
        <taxon>Fungi incertae sedis</taxon>
        <taxon>Zoopagomycota</taxon>
        <taxon>Zoopagomycotina</taxon>
        <taxon>Zoopagomycetes</taxon>
        <taxon>Zoopagales</taxon>
        <taxon>Piptocephalidaceae</taxon>
        <taxon>Piptocephalis</taxon>
    </lineage>
</organism>
<keyword evidence="17" id="KW-1185">Reference proteome</keyword>
<dbReference type="PANTHER" id="PTHR45794:SF1">
    <property type="entry name" value="LEUCINE--TRNA LIGASE, CYTOPLASMIC"/>
    <property type="match status" value="1"/>
</dbReference>
<keyword evidence="8 11" id="KW-0030">Aminoacyl-tRNA synthetase</keyword>
<dbReference type="CDD" id="cd07959">
    <property type="entry name" value="Anticodon_Ia_Leu_AEc"/>
    <property type="match status" value="1"/>
</dbReference>
<dbReference type="GO" id="GO:0005524">
    <property type="term" value="F:ATP binding"/>
    <property type="evidence" value="ECO:0007669"/>
    <property type="project" value="UniProtKB-KW"/>
</dbReference>
<dbReference type="PANTHER" id="PTHR45794">
    <property type="entry name" value="LEUCYL-TRNA SYNTHETASE"/>
    <property type="match status" value="1"/>
</dbReference>
<evidence type="ECO:0000256" key="1">
    <source>
        <dbReference type="ARBA" id="ARBA00004496"/>
    </source>
</evidence>
<evidence type="ECO:0000259" key="13">
    <source>
        <dbReference type="Pfam" id="PF08264"/>
    </source>
</evidence>
<evidence type="ECO:0000256" key="2">
    <source>
        <dbReference type="ARBA" id="ARBA00005594"/>
    </source>
</evidence>
<keyword evidence="4 11" id="KW-0436">Ligase</keyword>
<accession>A0A4P9Y8F6</accession>
<name>A0A4P9Y8F6_9FUNG</name>
<evidence type="ECO:0000256" key="4">
    <source>
        <dbReference type="ARBA" id="ARBA00022598"/>
    </source>
</evidence>
<dbReference type="GO" id="GO:0002161">
    <property type="term" value="F:aminoacyl-tRNA deacylase activity"/>
    <property type="evidence" value="ECO:0007669"/>
    <property type="project" value="InterPro"/>
</dbReference>
<dbReference type="InterPro" id="IPR004493">
    <property type="entry name" value="Leu-tRNA-synth_Ia_arc/euk"/>
</dbReference>
<evidence type="ECO:0000256" key="5">
    <source>
        <dbReference type="ARBA" id="ARBA00022741"/>
    </source>
</evidence>
<comment type="similarity">
    <text evidence="2 11">Belongs to the class-I aminoacyl-tRNA synthetase family.</text>
</comment>
<dbReference type="SUPFAM" id="SSF50677">
    <property type="entry name" value="ValRS/IleRS/LeuRS editing domain"/>
    <property type="match status" value="1"/>
</dbReference>
<evidence type="ECO:0000256" key="7">
    <source>
        <dbReference type="ARBA" id="ARBA00022917"/>
    </source>
</evidence>
<dbReference type="SUPFAM" id="SSF52374">
    <property type="entry name" value="Nucleotidylyl transferase"/>
    <property type="match status" value="1"/>
</dbReference>
<evidence type="ECO:0000256" key="9">
    <source>
        <dbReference type="ARBA" id="ARBA00030520"/>
    </source>
</evidence>
<dbReference type="NCBIfam" id="TIGR00395">
    <property type="entry name" value="leuS_arch"/>
    <property type="match status" value="1"/>
</dbReference>
<dbReference type="InterPro" id="IPR009080">
    <property type="entry name" value="tRNAsynth_Ia_anticodon-bd"/>
</dbReference>
<dbReference type="GO" id="GO:0004823">
    <property type="term" value="F:leucine-tRNA ligase activity"/>
    <property type="evidence" value="ECO:0007669"/>
    <property type="project" value="UniProtKB-EC"/>
</dbReference>
<dbReference type="AlphaFoldDB" id="A0A4P9Y8F6"/>
<evidence type="ECO:0000313" key="17">
    <source>
        <dbReference type="Proteomes" id="UP000267251"/>
    </source>
</evidence>
<evidence type="ECO:0000256" key="3">
    <source>
        <dbReference type="ARBA" id="ARBA00013164"/>
    </source>
</evidence>
<gene>
    <name evidence="16" type="ORF">BJ684DRAFT_18358</name>
</gene>
<feature type="domain" description="Leucine--tRNA ligase RagD-binding" evidence="15">
    <location>
        <begin position="970"/>
        <end position="1034"/>
    </location>
</feature>
<dbReference type="FunFam" id="3.90.740.10:FF:000001">
    <property type="entry name" value="Leucine--tRNA ligase, cytoplasmic"/>
    <property type="match status" value="1"/>
</dbReference>
<keyword evidence="7 11" id="KW-0648">Protein biosynthesis</keyword>
<dbReference type="InterPro" id="IPR002300">
    <property type="entry name" value="aa-tRNA-synth_Ia"/>
</dbReference>
<feature type="domain" description="Methionyl/Valyl/Leucyl/Isoleucyl-tRNA synthetase anticodon-binding" evidence="13">
    <location>
        <begin position="820"/>
        <end position="951"/>
    </location>
</feature>
<feature type="domain" description="Methionyl/Leucyl tRNA synthetase" evidence="14">
    <location>
        <begin position="695"/>
        <end position="782"/>
    </location>
</feature>
<dbReference type="Pfam" id="PF24810">
    <property type="entry name" value="RBD_LARS1"/>
    <property type="match status" value="1"/>
</dbReference>
<dbReference type="InterPro" id="IPR009008">
    <property type="entry name" value="Val/Leu/Ile-tRNA-synth_edit"/>
</dbReference>
<sequence>MSAITDEPKKTQKRDTLRSLEQPAQELWKKLKSFEHDAPTEEECADESQLHLAYPKYMATFPFPYMNGRLHLGHTFTFSKVEFATGYERLKGRRALFPFGLHCTGMPIKTSADKIAREVEQFGEDFSLADTTAGVSDMDLSGGAVKKPGKVAAKDTGAKYQFEIMRSVGVPEAELAKFADPHHWLTYFPALAFEDTQLLGCKIDYRRSFYTTDANLFYDAFVRWQMNKLHALGKIKFGERYTIYSPKDDQPCMDHDRKSGEGIGPQEYTVIRMAVDTWAPAAVEAMKEANFDLGSRSVYLVAATLRPETMYGQTNCYVGPDLAYGLYEVSETEVYVCTERSARNMCFQGQSRTKGVHVALGPTLTGRQLVGTRVKAPLSHYDTVYVLPMETVLATKGTGVVTSVPSDSPDDFATWADLVKKPAYYGIEEAWVAPFEPVPIVRTPTYGDLCAPTVCAAKKVASPKDRVQLVEAKDICYKEGFYNGTLLVGKYAGEAVQTAKAKVRDDLIAAGLAFPYAEPEGLVMSRSDDECVVNLCDQWYLDYGEKVWRAQVERLLVHMNTYGEEARHQFEKTLAWLNQWACARSFGLGTRLPWDPQFLVESLSDSTIYMAYYTVAHMLHPDCLDGSKPGPFGITPAQMTDAVWEYLFGCGASANPADYPELQASFASEKVDPIPDAVLRKMRREFHYWYPLDLRVSGKDLIPNHLTFFLYNHAALFPESMFPRAVRSNGHLMLNGAKMAKSTGNFLTLEQSVELYGADATRVALADAGDGMEDANFEASTANAAILRLHTLKEWAEEVMRTHETAKPVAPGSPAEFWGRVFLAEMAKCVQEAERAYDGMMYRDALKAGLYELQGARDRYRDAVGGDAEMDIALARQYLEVQTILITPFAPHLAEYLWVQVLGHTEGDGTVMSARWPTVAVPEDSVEVLAAAEFIRDLTRRVREAEATALKRKKSTNFDPSKPKALTLYVAKTYPAWQDGAIGVVKALYEEAGSLEDGKALKAALAKGGWMKDKRVMPFVQEVKKRVASLGADAAFARTLMFDETKTLELLGSGVQRVLGYDTLSIRSKEDVLGQEGADDAEKRRADLAVPAEPSIFFENIVSQ</sequence>
<dbReference type="GO" id="GO:0006429">
    <property type="term" value="P:leucyl-tRNA aminoacylation"/>
    <property type="evidence" value="ECO:0007669"/>
    <property type="project" value="InterPro"/>
</dbReference>
<dbReference type="Gene3D" id="3.40.50.620">
    <property type="entry name" value="HUPs"/>
    <property type="match status" value="1"/>
</dbReference>
<dbReference type="Gene3D" id="3.90.740.10">
    <property type="entry name" value="Valyl/Leucyl/Isoleucyl-tRNA synthetase, editing domain"/>
    <property type="match status" value="1"/>
</dbReference>
<dbReference type="InterPro" id="IPR014729">
    <property type="entry name" value="Rossmann-like_a/b/a_fold"/>
</dbReference>
<dbReference type="SUPFAM" id="SSF47323">
    <property type="entry name" value="Anticodon-binding domain of a subclass of class I aminoacyl-tRNA synthetases"/>
    <property type="match status" value="1"/>
</dbReference>
<comment type="subcellular location">
    <subcellularLocation>
        <location evidence="1">Cytoplasm</location>
    </subcellularLocation>
</comment>
<dbReference type="PROSITE" id="PS00178">
    <property type="entry name" value="AA_TRNA_LIGASE_I"/>
    <property type="match status" value="1"/>
</dbReference>
<dbReference type="Gene3D" id="1.10.730.10">
    <property type="entry name" value="Isoleucyl-tRNA Synthetase, Domain 1"/>
    <property type="match status" value="1"/>
</dbReference>
<evidence type="ECO:0000256" key="8">
    <source>
        <dbReference type="ARBA" id="ARBA00023146"/>
    </source>
</evidence>
<evidence type="ECO:0000256" key="10">
    <source>
        <dbReference type="ARBA" id="ARBA00047469"/>
    </source>
</evidence>
<dbReference type="Pfam" id="PF00133">
    <property type="entry name" value="tRNA-synt_1"/>
    <property type="match status" value="1"/>
</dbReference>
<dbReference type="InterPro" id="IPR015413">
    <property type="entry name" value="Methionyl/Leucyl_tRNA_Synth"/>
</dbReference>
<feature type="domain" description="Aminoacyl-tRNA synthetase class Ia" evidence="12">
    <location>
        <begin position="54"/>
        <end position="127"/>
    </location>
</feature>
<protein>
    <recommendedName>
        <fullName evidence="3">leucine--tRNA ligase</fullName>
        <ecNumber evidence="3">6.1.1.4</ecNumber>
    </recommendedName>
    <alternativeName>
        <fullName evidence="9">Leucyl-tRNA synthetase</fullName>
    </alternativeName>
</protein>
<evidence type="ECO:0000256" key="11">
    <source>
        <dbReference type="RuleBase" id="RU363035"/>
    </source>
</evidence>
<keyword evidence="5 11" id="KW-0547">Nucleotide-binding</keyword>
<dbReference type="EC" id="6.1.1.4" evidence="3"/>
<evidence type="ECO:0000259" key="12">
    <source>
        <dbReference type="Pfam" id="PF00133"/>
    </source>
</evidence>
<dbReference type="InterPro" id="IPR055416">
    <property type="entry name" value="RBD_LARS1"/>
</dbReference>
<dbReference type="InterPro" id="IPR013155">
    <property type="entry name" value="M/V/L/I-tRNA-synth_anticd-bd"/>
</dbReference>
<dbReference type="EMBL" id="KZ987741">
    <property type="protein sequence ID" value="RKP15315.1"/>
    <property type="molecule type" value="Genomic_DNA"/>
</dbReference>
<dbReference type="Pfam" id="PF08264">
    <property type="entry name" value="Anticodon_1"/>
    <property type="match status" value="1"/>
</dbReference>
<evidence type="ECO:0000259" key="14">
    <source>
        <dbReference type="Pfam" id="PF09334"/>
    </source>
</evidence>
<reference evidence="17" key="1">
    <citation type="journal article" date="2018" name="Nat. Microbiol.">
        <title>Leveraging single-cell genomics to expand the fungal tree of life.</title>
        <authorList>
            <person name="Ahrendt S.R."/>
            <person name="Quandt C.A."/>
            <person name="Ciobanu D."/>
            <person name="Clum A."/>
            <person name="Salamov A."/>
            <person name="Andreopoulos B."/>
            <person name="Cheng J.F."/>
            <person name="Woyke T."/>
            <person name="Pelin A."/>
            <person name="Henrissat B."/>
            <person name="Reynolds N.K."/>
            <person name="Benny G.L."/>
            <person name="Smith M.E."/>
            <person name="James T.Y."/>
            <person name="Grigoriev I.V."/>
        </authorList>
    </citation>
    <scope>NUCLEOTIDE SEQUENCE [LARGE SCALE GENOMIC DNA]</scope>
</reference>
<dbReference type="GO" id="GO:0005737">
    <property type="term" value="C:cytoplasm"/>
    <property type="evidence" value="ECO:0007669"/>
    <property type="project" value="UniProtKB-SubCell"/>
</dbReference>
<dbReference type="Proteomes" id="UP000267251">
    <property type="component" value="Unassembled WGS sequence"/>
</dbReference>
<evidence type="ECO:0000259" key="15">
    <source>
        <dbReference type="Pfam" id="PF24810"/>
    </source>
</evidence>
<evidence type="ECO:0000256" key="6">
    <source>
        <dbReference type="ARBA" id="ARBA00022840"/>
    </source>
</evidence>